<accession>A0A444JTJ1</accession>
<dbReference type="EMBL" id="RJLM01000002">
    <property type="protein sequence ID" value="RWX56437.1"/>
    <property type="molecule type" value="Genomic_DNA"/>
</dbReference>
<keyword evidence="2" id="KW-1185">Reference proteome</keyword>
<comment type="caution">
    <text evidence="1">The sequence shown here is derived from an EMBL/GenBank/DDBJ whole genome shotgun (WGS) entry which is preliminary data.</text>
</comment>
<protein>
    <submittedName>
        <fullName evidence="1">Uncharacterized protein</fullName>
    </submittedName>
</protein>
<proteinExistence type="predicted"/>
<dbReference type="AlphaFoldDB" id="A0A444JTJ1"/>
<gene>
    <name evidence="1" type="ORF">EDI28_06485</name>
</gene>
<organism evidence="1 2">
    <name type="scientific">Photobacterium chitinilyticum</name>
    <dbReference type="NCBI Taxonomy" id="2485123"/>
    <lineage>
        <taxon>Bacteria</taxon>
        <taxon>Pseudomonadati</taxon>
        <taxon>Pseudomonadota</taxon>
        <taxon>Gammaproteobacteria</taxon>
        <taxon>Vibrionales</taxon>
        <taxon>Vibrionaceae</taxon>
        <taxon>Photobacterium</taxon>
    </lineage>
</organism>
<reference evidence="1 2" key="1">
    <citation type="submission" date="2018-11" db="EMBL/GenBank/DDBJ databases">
        <title>Photobacterium sp. BEI247 sp. nov., a marine bacterium isolated from Yongle Blue Hole in the South China Sea.</title>
        <authorList>
            <person name="Wang X."/>
        </authorList>
    </citation>
    <scope>NUCLEOTIDE SEQUENCE [LARGE SCALE GENOMIC DNA]</scope>
    <source>
        <strain evidence="2">BEI247</strain>
    </source>
</reference>
<dbReference type="Proteomes" id="UP000287563">
    <property type="component" value="Unassembled WGS sequence"/>
</dbReference>
<dbReference type="RefSeq" id="WP_128783522.1">
    <property type="nucleotide sequence ID" value="NZ_JAKJSG010000025.1"/>
</dbReference>
<evidence type="ECO:0000313" key="1">
    <source>
        <dbReference type="EMBL" id="RWX56437.1"/>
    </source>
</evidence>
<name>A0A444JTJ1_9GAMM</name>
<sequence length="23" mass="2689">MTDTDNSQRSAVVYYGDIYFSKQ</sequence>
<evidence type="ECO:0000313" key="2">
    <source>
        <dbReference type="Proteomes" id="UP000287563"/>
    </source>
</evidence>